<dbReference type="EMBL" id="CABEEZ010000170">
    <property type="protein sequence ID" value="VTR61923.1"/>
    <property type="molecule type" value="Genomic_DNA"/>
</dbReference>
<gene>
    <name evidence="1" type="ORF">NCTC12965_09017</name>
</gene>
<organism evidence="1">
    <name type="scientific">Serratia fonticola</name>
    <dbReference type="NCBI Taxonomy" id="47917"/>
    <lineage>
        <taxon>Bacteria</taxon>
        <taxon>Pseudomonadati</taxon>
        <taxon>Pseudomonadota</taxon>
        <taxon>Gammaproteobacteria</taxon>
        <taxon>Enterobacterales</taxon>
        <taxon>Yersiniaceae</taxon>
        <taxon>Serratia</taxon>
    </lineage>
</organism>
<reference evidence="1" key="1">
    <citation type="submission" date="2019-05" db="EMBL/GenBank/DDBJ databases">
        <authorList>
            <consortium name="Pathogen Informatics"/>
        </authorList>
    </citation>
    <scope>NUCLEOTIDE SEQUENCE [LARGE SCALE GENOMIC DNA]</scope>
    <source>
        <strain evidence="1">NCTC12965</strain>
    </source>
</reference>
<proteinExistence type="predicted"/>
<protein>
    <submittedName>
        <fullName evidence="1">Uncharacterized protein</fullName>
    </submittedName>
</protein>
<accession>A0A4U9WQW1</accession>
<dbReference type="AlphaFoldDB" id="A0A4U9WQW1"/>
<sequence length="56" mass="6069">MGAKEVYYSSVLDEPRQKAPCPGSPFTAFSRLYPPLPAQPMAFVLAGGLALRREDA</sequence>
<evidence type="ECO:0000313" key="1">
    <source>
        <dbReference type="EMBL" id="VTR61923.1"/>
    </source>
</evidence>
<name>A0A4U9WQW1_SERFO</name>